<organism evidence="3 4">
    <name type="scientific">Sphingomonas sediminicola</name>
    <dbReference type="NCBI Taxonomy" id="386874"/>
    <lineage>
        <taxon>Bacteria</taxon>
        <taxon>Pseudomonadati</taxon>
        <taxon>Pseudomonadota</taxon>
        <taxon>Alphaproteobacteria</taxon>
        <taxon>Sphingomonadales</taxon>
        <taxon>Sphingomonadaceae</taxon>
        <taxon>Sphingomonas</taxon>
    </lineage>
</organism>
<sequence length="95" mass="10176">MSPAINPAGPLEEPGRKPDETEIIVNGRTRTVPGEEVTFEQIVQIAFPNDTTANAVFSMTFRHAQSKPHSGDLAAGGVVEVKKGTVFNVTRTVQS</sequence>
<protein>
    <submittedName>
        <fullName evidence="3">Multiubiquitin domain-containing protein</fullName>
    </submittedName>
</protein>
<feature type="domain" description="Multi-ubiquitin" evidence="2">
    <location>
        <begin position="22"/>
        <end position="92"/>
    </location>
</feature>
<dbReference type="RefSeq" id="WP_187708630.1">
    <property type="nucleotide sequence ID" value="NZ_CP060782.1"/>
</dbReference>
<evidence type="ECO:0000313" key="4">
    <source>
        <dbReference type="Proteomes" id="UP000516105"/>
    </source>
</evidence>
<proteinExistence type="predicted"/>
<dbReference type="Proteomes" id="UP000516105">
    <property type="component" value="Chromosome"/>
</dbReference>
<gene>
    <name evidence="3" type="ORF">H9L14_14310</name>
</gene>
<feature type="region of interest" description="Disordered" evidence="1">
    <location>
        <begin position="1"/>
        <end position="21"/>
    </location>
</feature>
<evidence type="ECO:0000259" key="2">
    <source>
        <dbReference type="Pfam" id="PF14452"/>
    </source>
</evidence>
<evidence type="ECO:0000313" key="3">
    <source>
        <dbReference type="EMBL" id="QNP45675.1"/>
    </source>
</evidence>
<dbReference type="EMBL" id="CP060782">
    <property type="protein sequence ID" value="QNP45675.1"/>
    <property type="molecule type" value="Genomic_DNA"/>
</dbReference>
<keyword evidence="4" id="KW-1185">Reference proteome</keyword>
<evidence type="ECO:0000256" key="1">
    <source>
        <dbReference type="SAM" id="MobiDB-lite"/>
    </source>
</evidence>
<name>A0ABX6T9J1_9SPHN</name>
<dbReference type="Pfam" id="PF14452">
    <property type="entry name" value="Multi_ubiq"/>
    <property type="match status" value="1"/>
</dbReference>
<accession>A0ABX6T9J1</accession>
<dbReference type="InterPro" id="IPR027802">
    <property type="entry name" value="Multi-ubiquitin_dom"/>
</dbReference>
<reference evidence="3 4" key="1">
    <citation type="submission" date="2020-08" db="EMBL/GenBank/DDBJ databases">
        <title>Genome sequence of Sphingomonas sediminicola KACC 15039T.</title>
        <authorList>
            <person name="Hyun D.-W."/>
            <person name="Bae J.-W."/>
        </authorList>
    </citation>
    <scope>NUCLEOTIDE SEQUENCE [LARGE SCALE GENOMIC DNA]</scope>
    <source>
        <strain evidence="3 4">KACC 15039</strain>
    </source>
</reference>